<comment type="caution">
    <text evidence="3">The sequence shown here is derived from an EMBL/GenBank/DDBJ whole genome shotgun (WGS) entry which is preliminary data.</text>
</comment>
<reference evidence="3 4" key="1">
    <citation type="submission" date="2019-10" db="EMBL/GenBank/DDBJ databases">
        <title>Lysobacter alkalisoli sp. nov., isolated from saline-alkaline soil.</title>
        <authorList>
            <person name="Sun J.-Q."/>
        </authorList>
    </citation>
    <scope>NUCLEOTIDE SEQUENCE [LARGE SCALE GENOMIC DNA]</scope>
    <source>
        <strain evidence="3 4">KCTC 42381</strain>
    </source>
</reference>
<dbReference type="Proteomes" id="UP000320431">
    <property type="component" value="Unassembled WGS sequence"/>
</dbReference>
<organism evidence="3 4">
    <name type="scientific">Marilutibacter maris</name>
    <dbReference type="NCBI Taxonomy" id="1605891"/>
    <lineage>
        <taxon>Bacteria</taxon>
        <taxon>Pseudomonadati</taxon>
        <taxon>Pseudomonadota</taxon>
        <taxon>Gammaproteobacteria</taxon>
        <taxon>Lysobacterales</taxon>
        <taxon>Lysobacteraceae</taxon>
        <taxon>Marilutibacter</taxon>
    </lineage>
</organism>
<dbReference type="PANTHER" id="PTHR33840">
    <property type="match status" value="1"/>
</dbReference>
<evidence type="ECO:0000313" key="4">
    <source>
        <dbReference type="Proteomes" id="UP000320431"/>
    </source>
</evidence>
<dbReference type="RefSeq" id="WP_141482724.1">
    <property type="nucleotide sequence ID" value="NZ_VICD02000228.1"/>
</dbReference>
<dbReference type="Pfam" id="PF09994">
    <property type="entry name" value="T6SS_Tle1-like_cat"/>
    <property type="match status" value="1"/>
</dbReference>
<evidence type="ECO:0000313" key="3">
    <source>
        <dbReference type="EMBL" id="KAB8176062.1"/>
    </source>
</evidence>
<gene>
    <name evidence="3" type="ORF">FKV24_013365</name>
</gene>
<proteinExistence type="predicted"/>
<dbReference type="EMBL" id="VICD02000228">
    <property type="protein sequence ID" value="KAB8176062.1"/>
    <property type="molecule type" value="Genomic_DNA"/>
</dbReference>
<dbReference type="PANTHER" id="PTHR33840:SF1">
    <property type="entry name" value="TLE1 PHOSPHOLIPASE DOMAIN-CONTAINING PROTEIN"/>
    <property type="match status" value="1"/>
</dbReference>
<protein>
    <submittedName>
        <fullName evidence="3">DUF2235 domain-containing protein</fullName>
    </submittedName>
</protein>
<sequence length="450" mass="49193">MGKDKRPDGVSTYPADANDLDSYRQASDALSRMPAPELVSADNPHERLFVAAFDGTGNSMYKDAPENHTNVADIYKQVQRQQLPNIQAGYVEGPGTQGGIAGAWDMINGNTYEARLEEMYLQFVEQANRWLQKDPQADIRIAGIGFSRGAEQAAGFARLVEERGIQNPEGMVVKRDSNGLVESIEFTKPPLLEPGRVPQAVGLFDPVGTGEPRDHDRRLPPSVISGFQITAEDERRNLFQGTRILDPGMSADGRFLSVTVGGAHSDVGGSYALNGLAIRSGNLMVDYLNALSDTPFLDKRAEPAAPELNVVHRSEEHQFFYRTSVYDREGVRGAQEELAPDTLCRIDCLDAEPRDEAMAAGFEFRKVGIAPIPGAPAAQEQTAAQAPEAAADTPAARLDRLLDGRIDPALQERWDREVATQRANLDAAQEREQEQAGQQQQQQAAAEQAR</sequence>
<feature type="region of interest" description="Disordered" evidence="1">
    <location>
        <begin position="409"/>
        <end position="450"/>
    </location>
</feature>
<evidence type="ECO:0000259" key="2">
    <source>
        <dbReference type="Pfam" id="PF09994"/>
    </source>
</evidence>
<feature type="domain" description="T6SS Phospholipase effector Tle1-like catalytic" evidence="2">
    <location>
        <begin position="49"/>
        <end position="170"/>
    </location>
</feature>
<accession>A0A508AEW1</accession>
<dbReference type="AlphaFoldDB" id="A0A508AEW1"/>
<feature type="compositionally biased region" description="Basic and acidic residues" evidence="1">
    <location>
        <begin position="409"/>
        <end position="419"/>
    </location>
</feature>
<feature type="region of interest" description="Disordered" evidence="1">
    <location>
        <begin position="1"/>
        <end position="31"/>
    </location>
</feature>
<name>A0A508AEW1_9GAMM</name>
<feature type="compositionally biased region" description="Low complexity" evidence="1">
    <location>
        <begin position="435"/>
        <end position="450"/>
    </location>
</feature>
<evidence type="ECO:0000256" key="1">
    <source>
        <dbReference type="SAM" id="MobiDB-lite"/>
    </source>
</evidence>
<dbReference type="InterPro" id="IPR018712">
    <property type="entry name" value="Tle1-like_cat"/>
</dbReference>